<feature type="transmembrane region" description="Helical" evidence="1">
    <location>
        <begin position="15"/>
        <end position="36"/>
    </location>
</feature>
<comment type="caution">
    <text evidence="2">The sequence shown here is derived from an EMBL/GenBank/DDBJ whole genome shotgun (WGS) entry which is preliminary data.</text>
</comment>
<dbReference type="AlphaFoldDB" id="A0A1D2M1J6"/>
<evidence type="ECO:0000256" key="1">
    <source>
        <dbReference type="SAM" id="Phobius"/>
    </source>
</evidence>
<keyword evidence="1" id="KW-1133">Transmembrane helix</keyword>
<organism evidence="2 3">
    <name type="scientific">Orchesella cincta</name>
    <name type="common">Springtail</name>
    <name type="synonym">Podura cincta</name>
    <dbReference type="NCBI Taxonomy" id="48709"/>
    <lineage>
        <taxon>Eukaryota</taxon>
        <taxon>Metazoa</taxon>
        <taxon>Ecdysozoa</taxon>
        <taxon>Arthropoda</taxon>
        <taxon>Hexapoda</taxon>
        <taxon>Collembola</taxon>
        <taxon>Entomobryomorpha</taxon>
        <taxon>Entomobryoidea</taxon>
        <taxon>Orchesellidae</taxon>
        <taxon>Orchesellinae</taxon>
        <taxon>Orchesella</taxon>
    </lineage>
</organism>
<reference evidence="2 3" key="1">
    <citation type="journal article" date="2016" name="Genome Biol. Evol.">
        <title>Gene Family Evolution Reflects Adaptation to Soil Environmental Stressors in the Genome of the Collembolan Orchesella cincta.</title>
        <authorList>
            <person name="Faddeeva-Vakhrusheva A."/>
            <person name="Derks M.F."/>
            <person name="Anvar S.Y."/>
            <person name="Agamennone V."/>
            <person name="Suring W."/>
            <person name="Smit S."/>
            <person name="van Straalen N.M."/>
            <person name="Roelofs D."/>
        </authorList>
    </citation>
    <scope>NUCLEOTIDE SEQUENCE [LARGE SCALE GENOMIC DNA]</scope>
    <source>
        <tissue evidence="2">Mixed pool</tissue>
    </source>
</reference>
<keyword evidence="3" id="KW-1185">Reference proteome</keyword>
<protein>
    <submittedName>
        <fullName evidence="2">Uncharacterized protein</fullName>
    </submittedName>
</protein>
<evidence type="ECO:0000313" key="3">
    <source>
        <dbReference type="Proteomes" id="UP000094527"/>
    </source>
</evidence>
<name>A0A1D2M1J6_ORCCI</name>
<dbReference type="Proteomes" id="UP000094527">
    <property type="component" value="Unassembled WGS sequence"/>
</dbReference>
<gene>
    <name evidence="2" type="ORF">Ocin01_19847</name>
</gene>
<accession>A0A1D2M1J6</accession>
<dbReference type="EMBL" id="LJIJ01007038">
    <property type="protein sequence ID" value="ODM86836.1"/>
    <property type="molecule type" value="Genomic_DNA"/>
</dbReference>
<sequence>IYYSPVFISSRYNELFGWSSFILVVAVSSTGQMLTIQKLETKVYARGMEQKEKYLRVTQQHVMKVLTALP</sequence>
<proteinExistence type="predicted"/>
<feature type="non-terminal residue" evidence="2">
    <location>
        <position position="1"/>
    </location>
</feature>
<keyword evidence="1" id="KW-0812">Transmembrane</keyword>
<evidence type="ECO:0000313" key="2">
    <source>
        <dbReference type="EMBL" id="ODM86836.1"/>
    </source>
</evidence>
<keyword evidence="1" id="KW-0472">Membrane</keyword>